<dbReference type="InterPro" id="IPR001810">
    <property type="entry name" value="F-box_dom"/>
</dbReference>
<keyword evidence="3" id="KW-1185">Reference proteome</keyword>
<dbReference type="EMBL" id="JH687817">
    <property type="protein sequence ID" value="EJD39099.1"/>
    <property type="molecule type" value="Genomic_DNA"/>
</dbReference>
<dbReference type="InParanoid" id="J0WVP7"/>
<reference evidence="3" key="1">
    <citation type="journal article" date="2012" name="Science">
        <title>The Paleozoic origin of enzymatic lignin decomposition reconstructed from 31 fungal genomes.</title>
        <authorList>
            <person name="Floudas D."/>
            <person name="Binder M."/>
            <person name="Riley R."/>
            <person name="Barry K."/>
            <person name="Blanchette R.A."/>
            <person name="Henrissat B."/>
            <person name="Martinez A.T."/>
            <person name="Otillar R."/>
            <person name="Spatafora J.W."/>
            <person name="Yadav J.S."/>
            <person name="Aerts A."/>
            <person name="Benoit I."/>
            <person name="Boyd A."/>
            <person name="Carlson A."/>
            <person name="Copeland A."/>
            <person name="Coutinho P.M."/>
            <person name="de Vries R.P."/>
            <person name="Ferreira P."/>
            <person name="Findley K."/>
            <person name="Foster B."/>
            <person name="Gaskell J."/>
            <person name="Glotzer D."/>
            <person name="Gorecki P."/>
            <person name="Heitman J."/>
            <person name="Hesse C."/>
            <person name="Hori C."/>
            <person name="Igarashi K."/>
            <person name="Jurgens J.A."/>
            <person name="Kallen N."/>
            <person name="Kersten P."/>
            <person name="Kohler A."/>
            <person name="Kuees U."/>
            <person name="Kumar T.K.A."/>
            <person name="Kuo A."/>
            <person name="LaButti K."/>
            <person name="Larrondo L.F."/>
            <person name="Lindquist E."/>
            <person name="Ling A."/>
            <person name="Lombard V."/>
            <person name="Lucas S."/>
            <person name="Lundell T."/>
            <person name="Martin R."/>
            <person name="McLaughlin D.J."/>
            <person name="Morgenstern I."/>
            <person name="Morin E."/>
            <person name="Murat C."/>
            <person name="Nagy L.G."/>
            <person name="Nolan M."/>
            <person name="Ohm R.A."/>
            <person name="Patyshakuliyeva A."/>
            <person name="Rokas A."/>
            <person name="Ruiz-Duenas F.J."/>
            <person name="Sabat G."/>
            <person name="Salamov A."/>
            <person name="Samejima M."/>
            <person name="Schmutz J."/>
            <person name="Slot J.C."/>
            <person name="St John F."/>
            <person name="Stenlid J."/>
            <person name="Sun H."/>
            <person name="Sun S."/>
            <person name="Syed K."/>
            <person name="Tsang A."/>
            <person name="Wiebenga A."/>
            <person name="Young D."/>
            <person name="Pisabarro A."/>
            <person name="Eastwood D.C."/>
            <person name="Martin F."/>
            <person name="Cullen D."/>
            <person name="Grigoriev I.V."/>
            <person name="Hibbett D.S."/>
        </authorList>
    </citation>
    <scope>NUCLEOTIDE SEQUENCE [LARGE SCALE GENOMIC DNA]</scope>
    <source>
        <strain evidence="3">TFB10046</strain>
    </source>
</reference>
<dbReference type="SMART" id="SM00256">
    <property type="entry name" value="FBOX"/>
    <property type="match status" value="1"/>
</dbReference>
<dbReference type="KEGG" id="adl:AURDEDRAFT_128536"/>
<dbReference type="InterPro" id="IPR036047">
    <property type="entry name" value="F-box-like_dom_sf"/>
</dbReference>
<sequence>MSSPQNAPGKTACKSDSLIPDVLICCLDRLDLNDLLRCMKTCRRWRAIARDHPTFSRDAILRDLAPSHYQRFLAQILHKERTNGSLRVKLYLQEHGTLPRKLREMVKRVWARMERFYIETPDTASQLAILTLPSPRLESLGFIVRDLNGKPPVLMPDFLGGQAPVLRELVTMWVAVPAEPGIPALEGLQSFLGTAFFVDSLQNVTAQCPQLESLQIVDPVTPAPLAERDVERLKALGRIKRVILQYRLEPQWAEYLIDALPLSDIRHISVLVAQDEPFPTFPAHQLCDIIKSMPGDLTVEMHTSLSSWQNSNYNFVVRSTDAAGRTFRRDLGLGKYLPRFPIPDFICMRIVRLHIHAPDWDKTCFWFYGLQRLDVLQLIFRDKAVFDELLRPERTFERRPVPVSFLRNVRWQLDTGDGVVHDVDFGRLHAFLRKGTMQPCISLDDQHIQIYGLRLVGEAEITIEKGKTIKASAGYVNE</sequence>
<dbReference type="SUPFAM" id="SSF81383">
    <property type="entry name" value="F-box domain"/>
    <property type="match status" value="1"/>
</dbReference>
<gene>
    <name evidence="2" type="ORF">AURDEDRAFT_128536</name>
</gene>
<dbReference type="Pfam" id="PF00646">
    <property type="entry name" value="F-box"/>
    <property type="match status" value="1"/>
</dbReference>
<organism evidence="2 3">
    <name type="scientific">Auricularia subglabra (strain TFB-10046 / SS5)</name>
    <name type="common">White-rot fungus</name>
    <name type="synonym">Auricularia delicata (strain TFB10046)</name>
    <dbReference type="NCBI Taxonomy" id="717982"/>
    <lineage>
        <taxon>Eukaryota</taxon>
        <taxon>Fungi</taxon>
        <taxon>Dikarya</taxon>
        <taxon>Basidiomycota</taxon>
        <taxon>Agaricomycotina</taxon>
        <taxon>Agaricomycetes</taxon>
        <taxon>Auriculariales</taxon>
        <taxon>Auriculariaceae</taxon>
        <taxon>Auricularia</taxon>
    </lineage>
</organism>
<accession>J0WVP7</accession>
<dbReference type="Proteomes" id="UP000006514">
    <property type="component" value="Unassembled WGS sequence"/>
</dbReference>
<name>J0WVP7_AURST</name>
<dbReference type="AlphaFoldDB" id="J0WVP7"/>
<feature type="domain" description="F-box" evidence="1">
    <location>
        <begin position="19"/>
        <end position="58"/>
    </location>
</feature>
<proteinExistence type="predicted"/>
<dbReference type="Gene3D" id="1.20.1280.50">
    <property type="match status" value="1"/>
</dbReference>
<evidence type="ECO:0000313" key="2">
    <source>
        <dbReference type="EMBL" id="EJD39099.1"/>
    </source>
</evidence>
<protein>
    <recommendedName>
        <fullName evidence="1">F-box domain-containing protein</fullName>
    </recommendedName>
</protein>
<evidence type="ECO:0000313" key="3">
    <source>
        <dbReference type="Proteomes" id="UP000006514"/>
    </source>
</evidence>
<evidence type="ECO:0000259" key="1">
    <source>
        <dbReference type="SMART" id="SM00256"/>
    </source>
</evidence>